<sequence length="200" mass="21733">RRWRRAPPRRLPWSERARAQALLLPPVRPPDDPVAAEALEELRQLQHHVRQAELAGRPTLTFHSRLEALRRVIRERAWATPGPRDAAPPKPAPLTAVTAQLAGAALVVYVAAGDVLHALVVTDRATSVVVLGDRGTAEEAVRRLRADLDGQAGRAMPARLAAVVRAATRQDADRVGSMVLDPVRSLVGDRDLVVVRPGCC</sequence>
<accession>A0ABS1YDN9</accession>
<keyword evidence="2" id="KW-1185">Reference proteome</keyword>
<name>A0ABS1YDN9_9ACTN</name>
<dbReference type="EMBL" id="JAEVHL010000025">
    <property type="protein sequence ID" value="MBM0275524.1"/>
    <property type="molecule type" value="Genomic_DNA"/>
</dbReference>
<comment type="caution">
    <text evidence="1">The sequence shown here is derived from an EMBL/GenBank/DDBJ whole genome shotgun (WGS) entry which is preliminary data.</text>
</comment>
<dbReference type="Proteomes" id="UP000622245">
    <property type="component" value="Unassembled WGS sequence"/>
</dbReference>
<evidence type="ECO:0000313" key="1">
    <source>
        <dbReference type="EMBL" id="MBM0275524.1"/>
    </source>
</evidence>
<organism evidence="1 2">
    <name type="scientific">Micromonospora tarensis</name>
    <dbReference type="NCBI Taxonomy" id="2806100"/>
    <lineage>
        <taxon>Bacteria</taxon>
        <taxon>Bacillati</taxon>
        <taxon>Actinomycetota</taxon>
        <taxon>Actinomycetes</taxon>
        <taxon>Micromonosporales</taxon>
        <taxon>Micromonosporaceae</taxon>
        <taxon>Micromonospora</taxon>
    </lineage>
</organism>
<evidence type="ECO:0000313" key="2">
    <source>
        <dbReference type="Proteomes" id="UP000622245"/>
    </source>
</evidence>
<proteinExistence type="predicted"/>
<dbReference type="RefSeq" id="WP_203147916.1">
    <property type="nucleotide sequence ID" value="NZ_JAEVHL010000025.1"/>
</dbReference>
<gene>
    <name evidence="1" type="ORF">JM949_08680</name>
</gene>
<protein>
    <recommendedName>
        <fullName evidence="3">CHAT domain-containing protein</fullName>
    </recommendedName>
</protein>
<evidence type="ECO:0008006" key="3">
    <source>
        <dbReference type="Google" id="ProtNLM"/>
    </source>
</evidence>
<feature type="non-terminal residue" evidence="1">
    <location>
        <position position="1"/>
    </location>
</feature>
<reference evidence="1 2" key="1">
    <citation type="submission" date="2021-01" db="EMBL/GenBank/DDBJ databases">
        <title>Draft genome sequence of Micromonospora sp. strain STR1s_6.</title>
        <authorList>
            <person name="Karlyshev A."/>
            <person name="Jawad R."/>
        </authorList>
    </citation>
    <scope>NUCLEOTIDE SEQUENCE [LARGE SCALE GENOMIC DNA]</scope>
    <source>
        <strain evidence="1 2">STR1S-6</strain>
    </source>
</reference>